<name>A0ACC1J3Z1_9FUNG</name>
<keyword evidence="2" id="KW-1185">Reference proteome</keyword>
<reference evidence="1" key="1">
    <citation type="submission" date="2022-07" db="EMBL/GenBank/DDBJ databases">
        <title>Phylogenomic reconstructions and comparative analyses of Kickxellomycotina fungi.</title>
        <authorList>
            <person name="Reynolds N.K."/>
            <person name="Stajich J.E."/>
            <person name="Barry K."/>
            <person name="Grigoriev I.V."/>
            <person name="Crous P."/>
            <person name="Smith M.E."/>
        </authorList>
    </citation>
    <scope>NUCLEOTIDE SEQUENCE</scope>
    <source>
        <strain evidence="1">NRRL 5244</strain>
    </source>
</reference>
<feature type="non-terminal residue" evidence="1">
    <location>
        <position position="492"/>
    </location>
</feature>
<dbReference type="EMBL" id="JANBPW010003880">
    <property type="protein sequence ID" value="KAJ1936448.1"/>
    <property type="molecule type" value="Genomic_DNA"/>
</dbReference>
<evidence type="ECO:0000313" key="2">
    <source>
        <dbReference type="Proteomes" id="UP001150603"/>
    </source>
</evidence>
<accession>A0ACC1J3Z1</accession>
<organism evidence="1 2">
    <name type="scientific">Linderina macrospora</name>
    <dbReference type="NCBI Taxonomy" id="4868"/>
    <lineage>
        <taxon>Eukaryota</taxon>
        <taxon>Fungi</taxon>
        <taxon>Fungi incertae sedis</taxon>
        <taxon>Zoopagomycota</taxon>
        <taxon>Kickxellomycotina</taxon>
        <taxon>Kickxellomycetes</taxon>
        <taxon>Kickxellales</taxon>
        <taxon>Kickxellaceae</taxon>
        <taxon>Linderina</taxon>
    </lineage>
</organism>
<evidence type="ECO:0000313" key="1">
    <source>
        <dbReference type="EMBL" id="KAJ1936448.1"/>
    </source>
</evidence>
<gene>
    <name evidence="1" type="ORF">FBU59_005049</name>
</gene>
<sequence>MSNQQEKRGKNGESSSSGSAPDAAALARARAEKEERRRLKMIELQQKGIIDKKGASASKPTMSRAERRAKQEHERAAKQAGAAQGDKQKDAKEPSHHHHHHHSANVGADGTVQQASAGAHHVQTEHYTMTNRVFQEDKRMYLYSHLDLPHHPPSSASALAPNQTLNTSNAVSAEGGTGDAGVFVAGIKNSAFPPGPQVVVGMARDAYVAAESGEPASVPVPGGVSGPSEAILRDAVAPYANGPGERKIAKSTNQTAGMAIHPRIKEVGLRMGTMEITGANARAVSVLAAFIDVIADYTTPPQTSLYRHLLSYISPQINFIVHQRPMCVGIGNAIRWLKDEIMRIPADMDEATAKSVLITRILDYVKERITAAGDVIADSGAQKIKDGDVVLTFGASSTVQRLLLAAHRAGRRFRVIVIDSRPQFEGRKLVRRLVEAGMADLSASGESGTVAAAPSDLGSSRGKGRGRNGANGGVTYAPITALGFIMREASKV</sequence>
<protein>
    <submittedName>
        <fullName evidence="1">Uncharacterized protein</fullName>
    </submittedName>
</protein>
<proteinExistence type="predicted"/>
<comment type="caution">
    <text evidence="1">The sequence shown here is derived from an EMBL/GenBank/DDBJ whole genome shotgun (WGS) entry which is preliminary data.</text>
</comment>
<dbReference type="Proteomes" id="UP001150603">
    <property type="component" value="Unassembled WGS sequence"/>
</dbReference>